<feature type="transmembrane region" description="Helical" evidence="5">
    <location>
        <begin position="75"/>
        <end position="99"/>
    </location>
</feature>
<dbReference type="InterPro" id="IPR002293">
    <property type="entry name" value="AA/rel_permease1"/>
</dbReference>
<keyword evidence="7" id="KW-1185">Reference proteome</keyword>
<evidence type="ECO:0000256" key="3">
    <source>
        <dbReference type="ARBA" id="ARBA00022989"/>
    </source>
</evidence>
<keyword evidence="4 5" id="KW-0472">Membrane</keyword>
<dbReference type="RefSeq" id="WP_216692559.1">
    <property type="nucleotide sequence ID" value="NZ_CP076680.1"/>
</dbReference>
<dbReference type="Proteomes" id="UP000683421">
    <property type="component" value="Chromosome"/>
</dbReference>
<feature type="transmembrane region" description="Helical" evidence="5">
    <location>
        <begin position="415"/>
        <end position="432"/>
    </location>
</feature>
<keyword evidence="3 5" id="KW-1133">Transmembrane helix</keyword>
<dbReference type="AlphaFoldDB" id="A0AAJ4NPZ1"/>
<feature type="transmembrane region" description="Helical" evidence="5">
    <location>
        <begin position="119"/>
        <end position="144"/>
    </location>
</feature>
<evidence type="ECO:0000256" key="1">
    <source>
        <dbReference type="ARBA" id="ARBA00004141"/>
    </source>
</evidence>
<feature type="transmembrane region" description="Helical" evidence="5">
    <location>
        <begin position="354"/>
        <end position="377"/>
    </location>
</feature>
<reference evidence="6 7" key="1">
    <citation type="submission" date="2021-06" db="EMBL/GenBank/DDBJ databases">
        <title>Ulceroglandular infection and bacteremia caused by Francisella salimarina in an immunocompromised patient, France.</title>
        <authorList>
            <person name="Hennebique A."/>
            <person name="Caspar Y."/>
            <person name="Maurin M."/>
            <person name="Boisset S."/>
            <person name="Pelloux I."/>
            <person name="Gallego-Hernanz M.P."/>
            <person name="Burucoa C."/>
            <person name="Cazenave-Roblot F."/>
            <person name="Plouzeau C."/>
            <person name="Rammaert B."/>
        </authorList>
    </citation>
    <scope>NUCLEOTIDE SEQUENCE [LARGE SCALE GENOMIC DNA]</scope>
    <source>
        <strain evidence="6 7">CHUGA-F75</strain>
    </source>
</reference>
<feature type="transmembrane region" description="Helical" evidence="5">
    <location>
        <begin position="389"/>
        <end position="409"/>
    </location>
</feature>
<feature type="transmembrane region" description="Helical" evidence="5">
    <location>
        <begin position="228"/>
        <end position="253"/>
    </location>
</feature>
<feature type="transmembrane region" description="Helical" evidence="5">
    <location>
        <begin position="194"/>
        <end position="216"/>
    </location>
</feature>
<dbReference type="GO" id="GO:0016020">
    <property type="term" value="C:membrane"/>
    <property type="evidence" value="ECO:0007669"/>
    <property type="project" value="UniProtKB-SubCell"/>
</dbReference>
<dbReference type="EMBL" id="CP076680">
    <property type="protein sequence ID" value="QWU99909.1"/>
    <property type="molecule type" value="Genomic_DNA"/>
</dbReference>
<feature type="transmembrane region" description="Helical" evidence="5">
    <location>
        <begin position="470"/>
        <end position="493"/>
    </location>
</feature>
<dbReference type="PANTHER" id="PTHR47547">
    <property type="match status" value="1"/>
</dbReference>
<feature type="transmembrane region" description="Helical" evidence="5">
    <location>
        <begin position="7"/>
        <end position="27"/>
    </location>
</feature>
<evidence type="ECO:0000256" key="4">
    <source>
        <dbReference type="ARBA" id="ARBA00023136"/>
    </source>
</evidence>
<accession>A0AAJ4NPZ1</accession>
<dbReference type="GO" id="GO:0022857">
    <property type="term" value="F:transmembrane transporter activity"/>
    <property type="evidence" value="ECO:0007669"/>
    <property type="project" value="InterPro"/>
</dbReference>
<evidence type="ECO:0000313" key="7">
    <source>
        <dbReference type="Proteomes" id="UP000683421"/>
    </source>
</evidence>
<gene>
    <name evidence="6" type="ORF">KQR59_03265</name>
</gene>
<feature type="transmembrane region" description="Helical" evidence="5">
    <location>
        <begin position="444"/>
        <end position="464"/>
    </location>
</feature>
<comment type="subcellular location">
    <subcellularLocation>
        <location evidence="1">Membrane</location>
        <topology evidence="1">Multi-pass membrane protein</topology>
    </subcellularLocation>
</comment>
<feature type="transmembrane region" description="Helical" evidence="5">
    <location>
        <begin position="332"/>
        <end position="348"/>
    </location>
</feature>
<dbReference type="PIRSF" id="PIRSF006060">
    <property type="entry name" value="AA_transporter"/>
    <property type="match status" value="1"/>
</dbReference>
<evidence type="ECO:0000256" key="5">
    <source>
        <dbReference type="SAM" id="Phobius"/>
    </source>
</evidence>
<feature type="transmembrane region" description="Helical" evidence="5">
    <location>
        <begin position="156"/>
        <end position="174"/>
    </location>
</feature>
<protein>
    <submittedName>
        <fullName evidence="6">APC family permease</fullName>
    </submittedName>
</protein>
<dbReference type="PANTHER" id="PTHR47547:SF1">
    <property type="entry name" value="ASPARTATE-PROTON SYMPORTER"/>
    <property type="match status" value="1"/>
</dbReference>
<evidence type="ECO:0000313" key="6">
    <source>
        <dbReference type="EMBL" id="QWU99909.1"/>
    </source>
</evidence>
<evidence type="ECO:0000256" key="2">
    <source>
        <dbReference type="ARBA" id="ARBA00022692"/>
    </source>
</evidence>
<feature type="transmembrane region" description="Helical" evidence="5">
    <location>
        <begin position="286"/>
        <end position="305"/>
    </location>
</feature>
<organism evidence="6 7">
    <name type="scientific">Francisella salimarina</name>
    <dbReference type="NCBI Taxonomy" id="2599927"/>
    <lineage>
        <taxon>Bacteria</taxon>
        <taxon>Pseudomonadati</taxon>
        <taxon>Pseudomonadota</taxon>
        <taxon>Gammaproteobacteria</taxon>
        <taxon>Thiotrichales</taxon>
        <taxon>Francisellaceae</taxon>
        <taxon>Francisella</taxon>
    </lineage>
</organism>
<dbReference type="KEGG" id="fsr:KQR59_03265"/>
<feature type="transmembrane region" description="Helical" evidence="5">
    <location>
        <begin position="33"/>
        <end position="54"/>
    </location>
</feature>
<sequence length="520" mass="58530">MQKSISLISLIGIGITSLIGSSWLFTAEYSTKIAGYASIVSWIIAAIITFVIALSFMEFSTLFSTNGASSKVPTIIYGPMTGFIFAVFTWLSYMMFVPIESHAIIQYLAVYFPTLLKNQIHHMIAGIIIVALSCLLNFLSISLISRINSYFTILKIIIPIFVALFIVIFCLSTPEQATHYVGDSSLHVLTWKWSEIFTAITMGGIAFSFIGFKTIIEIAGEAHNPKSTIPLSIILVILISLIIFLLVQIAYFYSAKNFDNVYVGTNELGAFGVVASNIGSRLLSTILYFSALTFPFICGVMYLRVSVESLNVLITENILLQDATKNRKGMKTYMLISFIISLFIFFIFDNWAEVSTFIAALMAITYLIGPLATMNFRKSIPDVNRAYKLKAADVTCFLSFYFSSIIIFFSGWNTIVNIVIFAIICSTIFIIIEKTRVKSHKLHFLKSLWFFLHIICITIISFCYNTYPEYFSLVLTLLLIFIFSLVTYIYALSSNLSIEEIKRSYTNLITKNHLNSKNNL</sequence>
<proteinExistence type="predicted"/>
<name>A0AAJ4NPZ1_9GAMM</name>
<dbReference type="Pfam" id="PF13520">
    <property type="entry name" value="AA_permease_2"/>
    <property type="match status" value="1"/>
</dbReference>
<keyword evidence="2 5" id="KW-0812">Transmembrane</keyword>
<dbReference type="InterPro" id="IPR052962">
    <property type="entry name" value="AA_Transporter_AGT"/>
</dbReference>